<comment type="caution">
    <text evidence="1">The sequence shown here is derived from an EMBL/GenBank/DDBJ whole genome shotgun (WGS) entry which is preliminary data.</text>
</comment>
<dbReference type="AlphaFoldDB" id="A0A0F9ARS9"/>
<sequence length="43" mass="4929">VKAVGPGNWINILFEANKRMRIEANAYVQIFIESVKNENYSSN</sequence>
<accession>A0A0F9ARS9</accession>
<protein>
    <submittedName>
        <fullName evidence="1">Uncharacterized protein</fullName>
    </submittedName>
</protein>
<proteinExistence type="predicted"/>
<organism evidence="1">
    <name type="scientific">marine sediment metagenome</name>
    <dbReference type="NCBI Taxonomy" id="412755"/>
    <lineage>
        <taxon>unclassified sequences</taxon>
        <taxon>metagenomes</taxon>
        <taxon>ecological metagenomes</taxon>
    </lineage>
</organism>
<gene>
    <name evidence="1" type="ORF">LCGC14_2617090</name>
</gene>
<dbReference type="EMBL" id="LAZR01044566">
    <property type="protein sequence ID" value="KKL04337.1"/>
    <property type="molecule type" value="Genomic_DNA"/>
</dbReference>
<feature type="non-terminal residue" evidence="1">
    <location>
        <position position="1"/>
    </location>
</feature>
<reference evidence="1" key="1">
    <citation type="journal article" date="2015" name="Nature">
        <title>Complex archaea that bridge the gap between prokaryotes and eukaryotes.</title>
        <authorList>
            <person name="Spang A."/>
            <person name="Saw J.H."/>
            <person name="Jorgensen S.L."/>
            <person name="Zaremba-Niedzwiedzka K."/>
            <person name="Martijn J."/>
            <person name="Lind A.E."/>
            <person name="van Eijk R."/>
            <person name="Schleper C."/>
            <person name="Guy L."/>
            <person name="Ettema T.J."/>
        </authorList>
    </citation>
    <scope>NUCLEOTIDE SEQUENCE</scope>
</reference>
<name>A0A0F9ARS9_9ZZZZ</name>
<evidence type="ECO:0000313" key="1">
    <source>
        <dbReference type="EMBL" id="KKL04337.1"/>
    </source>
</evidence>